<dbReference type="GeneID" id="19195422"/>
<evidence type="ECO:0000313" key="3">
    <source>
        <dbReference type="Proteomes" id="UP000019471"/>
    </source>
</evidence>
<evidence type="ECO:0000313" key="2">
    <source>
        <dbReference type="EMBL" id="EXJ66115.1"/>
    </source>
</evidence>
<feature type="compositionally biased region" description="Basic and acidic residues" evidence="1">
    <location>
        <begin position="222"/>
        <end position="233"/>
    </location>
</feature>
<accession>W9WM84</accession>
<reference evidence="2 3" key="1">
    <citation type="submission" date="2013-03" db="EMBL/GenBank/DDBJ databases">
        <title>The Genome Sequence of Cladophialophora psammophila CBS 110553.</title>
        <authorList>
            <consortium name="The Broad Institute Genomics Platform"/>
            <person name="Cuomo C."/>
            <person name="de Hoog S."/>
            <person name="Gorbushina A."/>
            <person name="Walker B."/>
            <person name="Young S.K."/>
            <person name="Zeng Q."/>
            <person name="Gargeya S."/>
            <person name="Fitzgerald M."/>
            <person name="Haas B."/>
            <person name="Abouelleil A."/>
            <person name="Allen A.W."/>
            <person name="Alvarado L."/>
            <person name="Arachchi H.M."/>
            <person name="Berlin A.M."/>
            <person name="Chapman S.B."/>
            <person name="Gainer-Dewar J."/>
            <person name="Goldberg J."/>
            <person name="Griggs A."/>
            <person name="Gujja S."/>
            <person name="Hansen M."/>
            <person name="Howarth C."/>
            <person name="Imamovic A."/>
            <person name="Ireland A."/>
            <person name="Larimer J."/>
            <person name="McCowan C."/>
            <person name="Murphy C."/>
            <person name="Pearson M."/>
            <person name="Poon T.W."/>
            <person name="Priest M."/>
            <person name="Roberts A."/>
            <person name="Saif S."/>
            <person name="Shea T."/>
            <person name="Sisk P."/>
            <person name="Sykes S."/>
            <person name="Wortman J."/>
            <person name="Nusbaum C."/>
            <person name="Birren B."/>
        </authorList>
    </citation>
    <scope>NUCLEOTIDE SEQUENCE [LARGE SCALE GENOMIC DNA]</scope>
    <source>
        <strain evidence="2 3">CBS 110553</strain>
    </source>
</reference>
<feature type="compositionally biased region" description="Polar residues" evidence="1">
    <location>
        <begin position="387"/>
        <end position="408"/>
    </location>
</feature>
<dbReference type="RefSeq" id="XP_007749495.1">
    <property type="nucleotide sequence ID" value="XM_007751305.1"/>
</dbReference>
<organism evidence="2 3">
    <name type="scientific">Cladophialophora psammophila CBS 110553</name>
    <dbReference type="NCBI Taxonomy" id="1182543"/>
    <lineage>
        <taxon>Eukaryota</taxon>
        <taxon>Fungi</taxon>
        <taxon>Dikarya</taxon>
        <taxon>Ascomycota</taxon>
        <taxon>Pezizomycotina</taxon>
        <taxon>Eurotiomycetes</taxon>
        <taxon>Chaetothyriomycetidae</taxon>
        <taxon>Chaetothyriales</taxon>
        <taxon>Herpotrichiellaceae</taxon>
        <taxon>Cladophialophora</taxon>
    </lineage>
</organism>
<feature type="region of interest" description="Disordered" evidence="1">
    <location>
        <begin position="70"/>
        <end position="100"/>
    </location>
</feature>
<dbReference type="Proteomes" id="UP000019471">
    <property type="component" value="Unassembled WGS sequence"/>
</dbReference>
<dbReference type="HOGENOM" id="CLU_062651_0_0_1"/>
<dbReference type="OrthoDB" id="5372734at2759"/>
<protein>
    <submittedName>
        <fullName evidence="2">Uncharacterized protein</fullName>
    </submittedName>
</protein>
<comment type="caution">
    <text evidence="2">The sequence shown here is derived from an EMBL/GenBank/DDBJ whole genome shotgun (WGS) entry which is preliminary data.</text>
</comment>
<dbReference type="STRING" id="1182543.W9WM84"/>
<dbReference type="EMBL" id="AMGX01000021">
    <property type="protein sequence ID" value="EXJ66115.1"/>
    <property type="molecule type" value="Genomic_DNA"/>
</dbReference>
<feature type="region of interest" description="Disordered" evidence="1">
    <location>
        <begin position="192"/>
        <end position="408"/>
    </location>
</feature>
<dbReference type="AlphaFoldDB" id="W9WM84"/>
<dbReference type="eggNOG" id="ENOG502RNUM">
    <property type="taxonomic scope" value="Eukaryota"/>
</dbReference>
<feature type="compositionally biased region" description="Acidic residues" evidence="1">
    <location>
        <begin position="207"/>
        <end position="219"/>
    </location>
</feature>
<feature type="compositionally biased region" description="Basic and acidic residues" evidence="1">
    <location>
        <begin position="323"/>
        <end position="333"/>
    </location>
</feature>
<sequence>MSDIEDYTYSPYDDLEDILWDADPTPELADDLAEHTVHSPVYQDEDAVKNELDEYYSDWEYYSDDYMDDDPTLLRKNPQIGPTAKPPPGAVQDSRRGKKRKLVETIDIPLSRLDEDRLLVSGIKGTIWAEPSGRKTPAFNDGQEERVALMKNWKDIFAIKDNGWHQSPERTGDDESWAKDMSLEDMGLRHVQRQSSFDQRTQHAEAEFEEEDEVAESIAEEVPGKEHNEHSVNSKEASAPNSTKLRHAVVGKEDDEGRGFSRVGKDSLRPGNVVLQSEELGDDEMPRKRRRVEAGLPSPPDSSETMAADTDETEVMSEAMAYPKRDGHQKDDTSVVSGIEISQGKPPIINEPGPRRENKRKATEEPDEVGPPKSTASSRAKRVASKNGRNSQNVAATSASSKNMSKQN</sequence>
<feature type="compositionally biased region" description="Polar residues" evidence="1">
    <location>
        <begin position="234"/>
        <end position="243"/>
    </location>
</feature>
<feature type="compositionally biased region" description="Basic and acidic residues" evidence="1">
    <location>
        <begin position="250"/>
        <end position="268"/>
    </location>
</feature>
<gene>
    <name evidence="2" type="ORF">A1O5_10730</name>
</gene>
<name>W9WM84_9EURO</name>
<proteinExistence type="predicted"/>
<feature type="compositionally biased region" description="Basic and acidic residues" evidence="1">
    <location>
        <begin position="353"/>
        <end position="364"/>
    </location>
</feature>
<evidence type="ECO:0000256" key="1">
    <source>
        <dbReference type="SAM" id="MobiDB-lite"/>
    </source>
</evidence>
<keyword evidence="3" id="KW-1185">Reference proteome</keyword>